<dbReference type="CDD" id="cd21037">
    <property type="entry name" value="MLKL_NTD"/>
    <property type="match status" value="1"/>
</dbReference>
<sequence>MSKNLDRITTRAAELCIWCSTIPDISQIQQLSEATLEVCKAASSLGGNSQVEKLAAFVVENTEKLASQTLRQALSPEIAEDLKLYVEKLDDIRRTFKQMALQRKSPVKWVIFLSTILARKNAELQRSKAEMKKILHRVNATIQKPSAAKHLSRSDCALEIVSLGTKTLSAISEAPGLNLLKPALGAVSTICDQAKLVRRNKEAALELARHSSAVIQSLVDHTDAFDVSGPTNTHDFEEVGAVLQDIQTYLTTLSKPRRRLLIWIMADQEKDRISRLESALDKALALFTSVNVLETHARSTRAWS</sequence>
<name>A0AAW0ABB4_9AGAR</name>
<evidence type="ECO:0000313" key="2">
    <source>
        <dbReference type="Proteomes" id="UP001362999"/>
    </source>
</evidence>
<evidence type="ECO:0008006" key="3">
    <source>
        <dbReference type="Google" id="ProtNLM"/>
    </source>
</evidence>
<dbReference type="EMBL" id="JAWWNJ010000076">
    <property type="protein sequence ID" value="KAK7006134.1"/>
    <property type="molecule type" value="Genomic_DNA"/>
</dbReference>
<protein>
    <recommendedName>
        <fullName evidence="3">Vinculin</fullName>
    </recommendedName>
</protein>
<dbReference type="GO" id="GO:0007166">
    <property type="term" value="P:cell surface receptor signaling pathway"/>
    <property type="evidence" value="ECO:0007669"/>
    <property type="project" value="InterPro"/>
</dbReference>
<evidence type="ECO:0000313" key="1">
    <source>
        <dbReference type="EMBL" id="KAK7006134.1"/>
    </source>
</evidence>
<keyword evidence="2" id="KW-1185">Reference proteome</keyword>
<dbReference type="Gene3D" id="1.20.930.20">
    <property type="entry name" value="Adaptor protein Cbl, N-terminal domain"/>
    <property type="match status" value="1"/>
</dbReference>
<reference evidence="1 2" key="1">
    <citation type="journal article" date="2024" name="J Genomics">
        <title>Draft genome sequencing and assembly of Favolaschia claudopus CIRM-BRFM 2984 isolated from oak limbs.</title>
        <authorList>
            <person name="Navarro D."/>
            <person name="Drula E."/>
            <person name="Chaduli D."/>
            <person name="Cazenave R."/>
            <person name="Ahrendt S."/>
            <person name="Wang J."/>
            <person name="Lipzen A."/>
            <person name="Daum C."/>
            <person name="Barry K."/>
            <person name="Grigoriev I.V."/>
            <person name="Favel A."/>
            <person name="Rosso M.N."/>
            <person name="Martin F."/>
        </authorList>
    </citation>
    <scope>NUCLEOTIDE SEQUENCE [LARGE SCALE GENOMIC DNA]</scope>
    <source>
        <strain evidence="1 2">CIRM-BRFM 2984</strain>
    </source>
</reference>
<accession>A0AAW0ABB4</accession>
<dbReference type="AlphaFoldDB" id="A0AAW0ABB4"/>
<proteinExistence type="predicted"/>
<dbReference type="InterPro" id="IPR036537">
    <property type="entry name" value="Adaptor_Cbl_N_dom_sf"/>
</dbReference>
<gene>
    <name evidence="1" type="ORF">R3P38DRAFT_1701188</name>
</gene>
<comment type="caution">
    <text evidence="1">The sequence shown here is derived from an EMBL/GenBank/DDBJ whole genome shotgun (WGS) entry which is preliminary data.</text>
</comment>
<dbReference type="InterPro" id="IPR059179">
    <property type="entry name" value="MLKL-like_MCAfunc"/>
</dbReference>
<organism evidence="1 2">
    <name type="scientific">Favolaschia claudopus</name>
    <dbReference type="NCBI Taxonomy" id="2862362"/>
    <lineage>
        <taxon>Eukaryota</taxon>
        <taxon>Fungi</taxon>
        <taxon>Dikarya</taxon>
        <taxon>Basidiomycota</taxon>
        <taxon>Agaricomycotina</taxon>
        <taxon>Agaricomycetes</taxon>
        <taxon>Agaricomycetidae</taxon>
        <taxon>Agaricales</taxon>
        <taxon>Marasmiineae</taxon>
        <taxon>Mycenaceae</taxon>
        <taxon>Favolaschia</taxon>
    </lineage>
</organism>
<dbReference type="Proteomes" id="UP001362999">
    <property type="component" value="Unassembled WGS sequence"/>
</dbReference>